<feature type="compositionally biased region" description="Polar residues" evidence="1">
    <location>
        <begin position="27"/>
        <end position="38"/>
    </location>
</feature>
<feature type="compositionally biased region" description="Low complexity" evidence="1">
    <location>
        <begin position="539"/>
        <end position="554"/>
    </location>
</feature>
<comment type="caution">
    <text evidence="2">The sequence shown here is derived from an EMBL/GenBank/DDBJ whole genome shotgun (WGS) entry which is preliminary data.</text>
</comment>
<feature type="compositionally biased region" description="Basic and acidic residues" evidence="1">
    <location>
        <begin position="761"/>
        <end position="772"/>
    </location>
</feature>
<feature type="compositionally biased region" description="Polar residues" evidence="1">
    <location>
        <begin position="863"/>
        <end position="875"/>
    </location>
</feature>
<feature type="compositionally biased region" description="Basic and acidic residues" evidence="1">
    <location>
        <begin position="1198"/>
        <end position="1207"/>
    </location>
</feature>
<feature type="region of interest" description="Disordered" evidence="1">
    <location>
        <begin position="166"/>
        <end position="273"/>
    </location>
</feature>
<feature type="compositionally biased region" description="Polar residues" evidence="1">
    <location>
        <begin position="1209"/>
        <end position="1237"/>
    </location>
</feature>
<dbReference type="OrthoDB" id="2526154at2759"/>
<feature type="compositionally biased region" description="Polar residues" evidence="1">
    <location>
        <begin position="995"/>
        <end position="1005"/>
    </location>
</feature>
<feature type="region of interest" description="Disordered" evidence="1">
    <location>
        <begin position="309"/>
        <end position="340"/>
    </location>
</feature>
<feature type="compositionally biased region" description="Polar residues" evidence="1">
    <location>
        <begin position="843"/>
        <end position="854"/>
    </location>
</feature>
<feature type="region of interest" description="Disordered" evidence="1">
    <location>
        <begin position="361"/>
        <end position="406"/>
    </location>
</feature>
<gene>
    <name evidence="2" type="ORF">DXG03_006411</name>
</gene>
<sequence length="1237" mass="134529">MPAVHQSTPFMSRSYLDSPAPSESFRRSPTPSTPGSNFTPYSSTISKYLLHVIPPLHLPHDTDNDPDMTPPPSNASGYHTQFRRGTLVPVHSSLQSQLGAIAKEYALPSTAGLILYLVSSAKAPQSRSPTPSFGLQDDDMDEPGPRLSEDIWKHLWTRVLKTEQRDDTLTPSVSKHPLGMTLGAQSTPYLPQESNGQPLRPFLSSVTDSTPNPITGHFPPSPTTPSTISDARSNTKSAPPSSSSNYDPETPDTSSAAPSVLDPETRANSLDLPGLMSSSIIPILAKVEFDIDKRRAPWFEPWLRSRRMNHAKRAASRNGERKGSLAAASDENSDSSKEPSRHIDLLTGIRKHTGSPVSLVLSPAEEKSDPVPEVLEPIPIPDPAEYEQLPEQEEEEWSGSDDEFDDENLESTARVTTMTRALAVNKDPLADVFGTDAETWEELQSFSRRASRQQTNPNVVALALNAADVTALPSPTRSEYSYLGKEEDEVQALLDQMSRPNLSVSIPSSPTSSNKKHVPPPLVLVPGALQSDQDLMVPAEASPMPSSASSAHLAYLGDDGSPAANGEVPVEEATKENREEEEEEVEEENYPRVRSPAEEKRGGAVFDDLDLGLDPTEEYDDNDPHDRRKSQFVMRAQLDEIERTLAQLSPRMLQTDLAEEQSIHLASLSPSKSQTLSPGTLNGDYFPPSPRLPHHPNIPDSPESQPQAPWPGTPFSVIQATSPPRPRDAPPSPPRLAVNGVTTSAPKSYLPNARTSISAETEQRRRELRDEEQGYPPAPPSSAGMTDSPIIPLSPDPFGRFSSTPPPLPGRQTSAYWENEPSGGLSLSIPPEHPSDNGRKRSNSSATSRFSADSITGVEAYTKPTTSRTTMNTIKNLWRKSTKNNKANPSNPPPTPSGSSFPPLPPPPRPSYDFQEPPKTPTFGRFSPQPQPPRRSQEMPPPPQPSQQAATPPLPNPHPPQQQQQPPIPAQPQLSVPPSFGGRGMNPQPIVATQMRPTRSTSTLDRLQFDQESPYPMPRRTPSYTARQPSPPPFSSPSLQSMQLPPTNTVMANGSMPPPPASAPPFTSQETEKPTIRKSILKGWKSSSISSTAPVQAAEPRASLERPNAGAARGKRPGVLNFGSSTRGSVVSPPPEVPPKSPQIPPQLIPRNSINEHRQSMRSRLADSSIDESGSAPRIGKASLRSTSPRRSRTSSRTSRDSRESRPSLDTSQFEMVSPKMTSTLTYPYHGLNNSSP</sequence>
<feature type="region of interest" description="Disordered" evidence="1">
    <location>
        <begin position="1"/>
        <end position="38"/>
    </location>
</feature>
<reference evidence="2" key="2">
    <citation type="submission" date="2021-10" db="EMBL/GenBank/DDBJ databases">
        <title>Phylogenomics reveals ancestral predisposition of the termite-cultivated fungus Termitomyces towards a domesticated lifestyle.</title>
        <authorList>
            <person name="Auxier B."/>
            <person name="Grum-Grzhimaylo A."/>
            <person name="Cardenas M.E."/>
            <person name="Lodge J.D."/>
            <person name="Laessoe T."/>
            <person name="Pedersen O."/>
            <person name="Smith M.E."/>
            <person name="Kuyper T.W."/>
            <person name="Franco-Molano E.A."/>
            <person name="Baroni T.J."/>
            <person name="Aanen D.K."/>
        </authorList>
    </citation>
    <scope>NUCLEOTIDE SEQUENCE</scope>
    <source>
        <strain evidence="2">AP01</strain>
        <tissue evidence="2">Mycelium</tissue>
    </source>
</reference>
<feature type="compositionally biased region" description="Acidic residues" evidence="1">
    <location>
        <begin position="607"/>
        <end position="623"/>
    </location>
</feature>
<feature type="compositionally biased region" description="Polar residues" evidence="1">
    <location>
        <begin position="123"/>
        <end position="133"/>
    </location>
</feature>
<feature type="region of interest" description="Disordered" evidence="1">
    <location>
        <begin position="501"/>
        <end position="521"/>
    </location>
</feature>
<accession>A0A9P7G9D2</accession>
<feature type="compositionally biased region" description="Acidic residues" evidence="1">
    <location>
        <begin position="384"/>
        <end position="406"/>
    </location>
</feature>
<keyword evidence="3" id="KW-1185">Reference proteome</keyword>
<feature type="compositionally biased region" description="Acidic residues" evidence="1">
    <location>
        <begin position="579"/>
        <end position="588"/>
    </location>
</feature>
<evidence type="ECO:0000256" key="1">
    <source>
        <dbReference type="SAM" id="MobiDB-lite"/>
    </source>
</evidence>
<feature type="compositionally biased region" description="Pro residues" evidence="1">
    <location>
        <begin position="929"/>
        <end position="945"/>
    </location>
</feature>
<feature type="region of interest" description="Disordered" evidence="1">
    <location>
        <begin position="123"/>
        <end position="144"/>
    </location>
</feature>
<dbReference type="Proteomes" id="UP000775547">
    <property type="component" value="Unassembled WGS sequence"/>
</dbReference>
<dbReference type="EMBL" id="JABCKV010000042">
    <property type="protein sequence ID" value="KAG5645349.1"/>
    <property type="molecule type" value="Genomic_DNA"/>
</dbReference>
<feature type="compositionally biased region" description="Polar residues" evidence="1">
    <location>
        <begin position="1085"/>
        <end position="1094"/>
    </location>
</feature>
<feature type="region of interest" description="Disordered" evidence="1">
    <location>
        <begin position="539"/>
        <end position="632"/>
    </location>
</feature>
<feature type="compositionally biased region" description="Pro residues" evidence="1">
    <location>
        <begin position="1132"/>
        <end position="1148"/>
    </location>
</feature>
<organism evidence="2 3">
    <name type="scientific">Asterophora parasitica</name>
    <dbReference type="NCBI Taxonomy" id="117018"/>
    <lineage>
        <taxon>Eukaryota</taxon>
        <taxon>Fungi</taxon>
        <taxon>Dikarya</taxon>
        <taxon>Basidiomycota</taxon>
        <taxon>Agaricomycotina</taxon>
        <taxon>Agaricomycetes</taxon>
        <taxon>Agaricomycetidae</taxon>
        <taxon>Agaricales</taxon>
        <taxon>Tricholomatineae</taxon>
        <taxon>Lyophyllaceae</taxon>
        <taxon>Asterophora</taxon>
    </lineage>
</organism>
<evidence type="ECO:0000313" key="3">
    <source>
        <dbReference type="Proteomes" id="UP000775547"/>
    </source>
</evidence>
<feature type="compositionally biased region" description="Low complexity" evidence="1">
    <location>
        <begin position="503"/>
        <end position="513"/>
    </location>
</feature>
<feature type="compositionally biased region" description="Polar residues" evidence="1">
    <location>
        <begin position="245"/>
        <end position="257"/>
    </location>
</feature>
<reference evidence="2" key="1">
    <citation type="submission" date="2020-07" db="EMBL/GenBank/DDBJ databases">
        <authorList>
            <person name="Nieuwenhuis M."/>
            <person name="Van De Peppel L.J.J."/>
        </authorList>
    </citation>
    <scope>NUCLEOTIDE SEQUENCE</scope>
    <source>
        <strain evidence="2">AP01</strain>
        <tissue evidence="2">Mycelium</tissue>
    </source>
</reference>
<dbReference type="AlphaFoldDB" id="A0A9P7G9D2"/>
<feature type="region of interest" description="Disordered" evidence="1">
    <location>
        <begin position="664"/>
        <end position="1237"/>
    </location>
</feature>
<feature type="compositionally biased region" description="Polar residues" evidence="1">
    <location>
        <begin position="204"/>
        <end position="213"/>
    </location>
</feature>
<feature type="compositionally biased region" description="Polar residues" evidence="1">
    <location>
        <begin position="183"/>
        <end position="197"/>
    </location>
</feature>
<protein>
    <submittedName>
        <fullName evidence="2">Uncharacterized protein</fullName>
    </submittedName>
</protein>
<feature type="compositionally biased region" description="Pro residues" evidence="1">
    <location>
        <begin position="952"/>
        <end position="970"/>
    </location>
</feature>
<feature type="compositionally biased region" description="Basic and acidic residues" evidence="1">
    <location>
        <begin position="589"/>
        <end position="602"/>
    </location>
</feature>
<feature type="compositionally biased region" description="Polar residues" evidence="1">
    <location>
        <begin position="668"/>
        <end position="680"/>
    </location>
</feature>
<feature type="region of interest" description="Disordered" evidence="1">
    <location>
        <begin position="57"/>
        <end position="77"/>
    </location>
</feature>
<name>A0A9P7G9D2_9AGAR</name>
<feature type="compositionally biased region" description="Polar residues" evidence="1">
    <location>
        <begin position="1"/>
        <end position="11"/>
    </location>
</feature>
<proteinExistence type="predicted"/>
<feature type="compositionally biased region" description="Pro residues" evidence="1">
    <location>
        <begin position="890"/>
        <end position="910"/>
    </location>
</feature>
<feature type="compositionally biased region" description="Low complexity" evidence="1">
    <location>
        <begin position="1036"/>
        <end position="1046"/>
    </location>
</feature>
<evidence type="ECO:0000313" key="2">
    <source>
        <dbReference type="EMBL" id="KAG5645349.1"/>
    </source>
</evidence>